<protein>
    <submittedName>
        <fullName evidence="8">PARP14</fullName>
    </submittedName>
</protein>
<dbReference type="GO" id="GO:0003714">
    <property type="term" value="F:transcription corepressor activity"/>
    <property type="evidence" value="ECO:0007669"/>
    <property type="project" value="TreeGrafter"/>
</dbReference>
<evidence type="ECO:0000256" key="2">
    <source>
        <dbReference type="ARBA" id="ARBA00022676"/>
    </source>
</evidence>
<dbReference type="SMART" id="SM00506">
    <property type="entry name" value="A1pp"/>
    <property type="match status" value="4"/>
</dbReference>
<dbReference type="InterPro" id="IPR002589">
    <property type="entry name" value="Macro_dom"/>
</dbReference>
<dbReference type="OrthoDB" id="6133115at2759"/>
<evidence type="ECO:0000259" key="7">
    <source>
        <dbReference type="PROSITE" id="PS51154"/>
    </source>
</evidence>
<sequence length="2268" mass="252947">MELENATHSESVGKTEADDWEFCEKERTDFVEVFDFPRDEENRPTREELVEYFTGPPKYQTYLLIDHVIYHPETDTFVMELLKSGAADVLSEREGYLLTPNDETSRIRVRKFVKPTKEVALKCSTDTSQRFLTKILSKHNFHLSGVDRIDSKNFLVTLPTAQEAANLARLGKIVDTTLVISAQLWYGEDSISPPGQDETSSFTSAFPSRDTFCDDSKSLTSDVSTSAVGGAPARDWLSKTYAPPMYNPTSQLMKQDACTVVGNKDKFMKYGASVELYSPPKVWDTHISDASKYSHIEVKKLKHMSKEEMYQLLEIHLESYGVVPAKLEQCYDTKNHLYRYDMKPAEIKKLLEVEQYLDSDDENSKLDIIPRSTGFHVLVESTKRDKKCRLTEKKLRAAFGPDGKFLTEITALQRISEYVYEMQMATCSAAGLLVAVGNHELKDGVSVEVSFRGGDEDDSSSSDTEAGSDTAGEVLIPVERRDENLMTKIVKKPEASVNLLLSNLGEDIDVETLHYWVKTVFHEWPSSILQSMDGEKAIVKVNVDSNQKIDQTLEALSQPHFLLYDQRVSVKMLSSTKCVEVICSTNKPGATISEDDIEAYFTNPHHVNNAKPFVEILKSKMLDQPAFILTYSDSRDVENVLQRKFYKYSAWEFEVLEFWSEIVPHEYKPGVLLLTVDTPLQKPVLFINDVKRDEMATLKLHVKDIAQVSEDEVETCQFLQQTSSTVELAYKDPKVTQSVHQQKSPPNFRGRQLKMELVLPEFKGHHDRNRVRVSGLTDDLDPEKLRFYLSALSNNSVTQMSFNKEQTRAIAEFEEPLSDNSLLTRCKRIPFKDCPGLKVENEYETLEFIVEGSMSSEDDVRLHLGDHLTREVGLSVNVEVQAIPNSTGRWKISTTREASRFVINAKDAIPGCQFILPLSRFLGFNVIRELQCKNRKLSELVSDKLLLEFLIDANKPGFKVLAEDLRKHKMLLATNGDISIEHKQSVSTKKAQSAICRIINESIANNFSSFTTGRLTSEEFMRIVKDKDFQTLKSSNLVAIQITEDRKSFVTPAKEISVSGLIKHVDNFKSKLEQIQKLSEKESREEREVRSCTVPNVHNYQLKVLELTGLFDRIRQKFPSVSITPDYSLHQVNIQCAASVAHAVQQQITDLLPSIEESRVSKNCSQSFASVFVSEQTQAALNAELHKRGISAAWLVNNLVLSVYSESRSVSEAALSVVESLVVVFEKHLDEKESKVIDSADWNKQLEELCDQFKPLECQVCESGIRFIGLAYNRKNILQKLSSFLEENVLLAHTFSGCKYKIQYLYKFKIAELREIEKQLGVTIAVSADGNALELKGPKNTMALCKTSLERLNNDVCSREHLISGSIKIRYINSNYRFLDQIEKKTGCVIVPDADNSGHLKLPVKKKTASKILTLHSCPLSPGKQCDVLRGDMAELCCDGIVIGTNEKLQHLSKLGAHVLQKAGDKVSKECERIMKDEQELFAWDAVRTTGGELSCSHIIHAVLPSAKSHHYQDGDLMKCLHNCFDEAVKNNMQSFAIPLLHVERFDKQEVVKSIVFVISERNSQQKPLPNQIYLIDEDVAGAEMFKKELCSELEIEDSDGSLPAGPVQTVVTLSQDTMTFLGKFKIRLTKGDLADSQEEALVISVPPDLNLASAKASKAVSVKAKDGLQKELSTRFGKLKEGDVRHTASGHALASCKTVVCCCCPHGGRDHTMLKNIVTECLTQTESVGCKSAAFPVLGTGGCAFTPDAAAQAMIGAMMEYYSRNPYSNLVDVKIVVYNTDDNNWKSLHQEFKTQADVSSLPARMTSLGVDGTTPSQAGPVQTVATLSQDTMTFMGKFKIRLTKGDLADSQEEALVISVPPDLNLASAKASKAVSVKAKDGLQKELSTRFGKLKEGDVRHTASGHALASCKTVVCCCCPHGGRDHTMLKNIVTECLTQTESVGCRSAAFPVLGTGGCAFTPDAAAQAMIGAMMEYYSRNPNSNLVDVKIVVYNTDDNNWKSLQEELRKKTRALPGLSPGKPAKNRNLATALGAGDDGKALSADLRGNAVLKGYLVLKNTTIRVISGDLAEHRADVLVNSAYKFTGGPLDKGMVSRALLMRAGQSIANEIRAKIAKDEHPDNGIWETKAGNLEADFIFHINTRHTETGSAEVDFENLIVNCLQRCHNQERGSSIAFPAIATGVLKRSKKIMAKIILEAVEKYIQHNPRTRVRVVDLVIYEEEMSKEFVSFLKKSPTWHKIFKPVKYLVDKLKGKKVPGANGNVEDTLK</sequence>
<dbReference type="PANTHER" id="PTHR14453:SF67">
    <property type="entry name" value="POLY [ADP-RIBOSE] POLYMERASE"/>
    <property type="match status" value="1"/>
</dbReference>
<comment type="caution">
    <text evidence="8">The sequence shown here is derived from an EMBL/GenBank/DDBJ whole genome shotgun (WGS) entry which is preliminary data.</text>
</comment>
<dbReference type="Proteomes" id="UP000593567">
    <property type="component" value="Unassembled WGS sequence"/>
</dbReference>
<reference evidence="8" key="1">
    <citation type="submission" date="2020-06" db="EMBL/GenBank/DDBJ databases">
        <title>Draft genome of Bugula neritina, a colonial animal packing powerful symbionts and potential medicines.</title>
        <authorList>
            <person name="Rayko M."/>
        </authorList>
    </citation>
    <scope>NUCLEOTIDE SEQUENCE [LARGE SCALE GENOMIC DNA]</scope>
    <source>
        <strain evidence="8">Kwan_BN1</strain>
    </source>
</reference>
<dbReference type="GO" id="GO:0005634">
    <property type="term" value="C:nucleus"/>
    <property type="evidence" value="ECO:0007669"/>
    <property type="project" value="UniProtKB-SubCell"/>
</dbReference>
<keyword evidence="4" id="KW-0520">NAD</keyword>
<name>A0A7J7KE95_BUGNE</name>
<dbReference type="PANTHER" id="PTHR14453">
    <property type="entry name" value="PARP/ZINC FINGER CCCH TYPE DOMAIN CONTAINING PROTEIN"/>
    <property type="match status" value="1"/>
</dbReference>
<evidence type="ECO:0000256" key="6">
    <source>
        <dbReference type="SAM" id="MobiDB-lite"/>
    </source>
</evidence>
<keyword evidence="5" id="KW-0539">Nucleus</keyword>
<organism evidence="8 9">
    <name type="scientific">Bugula neritina</name>
    <name type="common">Brown bryozoan</name>
    <name type="synonym">Sertularia neritina</name>
    <dbReference type="NCBI Taxonomy" id="10212"/>
    <lineage>
        <taxon>Eukaryota</taxon>
        <taxon>Metazoa</taxon>
        <taxon>Spiralia</taxon>
        <taxon>Lophotrochozoa</taxon>
        <taxon>Bryozoa</taxon>
        <taxon>Gymnolaemata</taxon>
        <taxon>Cheilostomatida</taxon>
        <taxon>Flustrina</taxon>
        <taxon>Buguloidea</taxon>
        <taxon>Bugulidae</taxon>
        <taxon>Bugula</taxon>
    </lineage>
</organism>
<dbReference type="InterPro" id="IPR052056">
    <property type="entry name" value="Mono-ARTD/PARP"/>
</dbReference>
<dbReference type="Pfam" id="PF01661">
    <property type="entry name" value="Macro"/>
    <property type="match status" value="2"/>
</dbReference>
<feature type="domain" description="Macro" evidence="7">
    <location>
        <begin position="1828"/>
        <end position="2011"/>
    </location>
</feature>
<dbReference type="PROSITE" id="PS51154">
    <property type="entry name" value="MACRO"/>
    <property type="match status" value="4"/>
</dbReference>
<feature type="region of interest" description="Disordered" evidence="6">
    <location>
        <begin position="450"/>
        <end position="471"/>
    </location>
</feature>
<comment type="subcellular location">
    <subcellularLocation>
        <location evidence="1">Nucleus</location>
    </subcellularLocation>
</comment>
<dbReference type="EMBL" id="VXIV02000644">
    <property type="protein sequence ID" value="KAF6036959.1"/>
    <property type="molecule type" value="Genomic_DNA"/>
</dbReference>
<dbReference type="InterPro" id="IPR043472">
    <property type="entry name" value="Macro_dom-like"/>
</dbReference>
<gene>
    <name evidence="8" type="ORF">EB796_004743</name>
</gene>
<feature type="domain" description="Macro" evidence="7">
    <location>
        <begin position="1413"/>
        <end position="1594"/>
    </location>
</feature>
<evidence type="ECO:0000256" key="4">
    <source>
        <dbReference type="ARBA" id="ARBA00023027"/>
    </source>
</evidence>
<dbReference type="GO" id="GO:0005737">
    <property type="term" value="C:cytoplasm"/>
    <property type="evidence" value="ECO:0007669"/>
    <property type="project" value="TreeGrafter"/>
</dbReference>
<keyword evidence="3" id="KW-0808">Transferase</keyword>
<dbReference type="GO" id="GO:0016757">
    <property type="term" value="F:glycosyltransferase activity"/>
    <property type="evidence" value="ECO:0007669"/>
    <property type="project" value="UniProtKB-KW"/>
</dbReference>
<evidence type="ECO:0000256" key="5">
    <source>
        <dbReference type="ARBA" id="ARBA00023242"/>
    </source>
</evidence>
<dbReference type="Gene3D" id="3.40.220.10">
    <property type="entry name" value="Leucine Aminopeptidase, subunit E, domain 1"/>
    <property type="match status" value="4"/>
</dbReference>
<accession>A0A7J7KE95</accession>
<keyword evidence="2" id="KW-0328">Glycosyltransferase</keyword>
<proteinExistence type="predicted"/>
<keyword evidence="9" id="KW-1185">Reference proteome</keyword>
<evidence type="ECO:0000313" key="9">
    <source>
        <dbReference type="Proteomes" id="UP000593567"/>
    </source>
</evidence>
<feature type="domain" description="Macro" evidence="7">
    <location>
        <begin position="1614"/>
        <end position="1797"/>
    </location>
</feature>
<dbReference type="SUPFAM" id="SSF52949">
    <property type="entry name" value="Macro domain-like"/>
    <property type="match status" value="4"/>
</dbReference>
<evidence type="ECO:0000256" key="3">
    <source>
        <dbReference type="ARBA" id="ARBA00022679"/>
    </source>
</evidence>
<feature type="compositionally biased region" description="Low complexity" evidence="6">
    <location>
        <begin position="461"/>
        <end position="471"/>
    </location>
</feature>
<dbReference type="GO" id="GO:0010629">
    <property type="term" value="P:negative regulation of gene expression"/>
    <property type="evidence" value="ECO:0007669"/>
    <property type="project" value="TreeGrafter"/>
</dbReference>
<feature type="domain" description="Macro" evidence="7">
    <location>
        <begin position="2049"/>
        <end position="2235"/>
    </location>
</feature>
<evidence type="ECO:0000313" key="8">
    <source>
        <dbReference type="EMBL" id="KAF6036959.1"/>
    </source>
</evidence>
<evidence type="ECO:0000256" key="1">
    <source>
        <dbReference type="ARBA" id="ARBA00004123"/>
    </source>
</evidence>